<dbReference type="EnsemblBacteria" id="AAS62470">
    <property type="protein sequence ID" value="AAS62470"/>
    <property type="gene ID" value="YP_2264"/>
</dbReference>
<evidence type="ECO:0000313" key="4">
    <source>
        <dbReference type="Proteomes" id="UP000001019"/>
    </source>
</evidence>
<organism evidence="2 5">
    <name type="scientific">Yersinia pestis</name>
    <dbReference type="NCBI Taxonomy" id="632"/>
    <lineage>
        <taxon>Bacteria</taxon>
        <taxon>Pseudomonadati</taxon>
        <taxon>Pseudomonadota</taxon>
        <taxon>Gammaproteobacteria</taxon>
        <taxon>Enterobacterales</taxon>
        <taxon>Yersiniaceae</taxon>
        <taxon>Yersinia</taxon>
    </lineage>
</organism>
<feature type="transmembrane region" description="Helical" evidence="1">
    <location>
        <begin position="66"/>
        <end position="88"/>
    </location>
</feature>
<protein>
    <submittedName>
        <fullName evidence="2">Uncharacterized protein</fullName>
    </submittedName>
</protein>
<reference evidence="4" key="3">
    <citation type="journal article" date="2004" name="DNA Res.">
        <title>Complete genome sequence of Yersinia pestis strain 91001, an isolate avirulent to humans.</title>
        <authorList>
            <person name="Song Y."/>
            <person name="Tong Z."/>
            <person name="Wang J."/>
            <person name="Wang L."/>
            <person name="Guo Z."/>
            <person name="Han Y."/>
            <person name="Zhang J."/>
            <person name="Pei D."/>
            <person name="Zhou D."/>
            <person name="Qin H."/>
            <person name="Pang X."/>
            <person name="Han Y."/>
            <person name="Zhai J."/>
            <person name="Li M."/>
            <person name="Cui B."/>
            <person name="Qi Z."/>
            <person name="Jin L."/>
            <person name="Dai R."/>
            <person name="Chen F."/>
            <person name="Li S."/>
            <person name="Ye C."/>
            <person name="Du Z."/>
            <person name="Lin W."/>
            <person name="Wang J."/>
            <person name="Yu J."/>
            <person name="Yang H."/>
            <person name="Wang J."/>
            <person name="Huang P."/>
            <person name="Yang R."/>
        </authorList>
    </citation>
    <scope>NUCLEOTIDE SEQUENCE [LARGE SCALE GENOMIC DNA]</scope>
    <source>
        <strain evidence="4">91001 / Biovar Mediaevalis</strain>
    </source>
</reference>
<keyword evidence="1" id="KW-0812">Transmembrane</keyword>
<evidence type="ECO:0000313" key="5">
    <source>
        <dbReference type="Proteomes" id="UP000002490"/>
    </source>
</evidence>
<evidence type="ECO:0000256" key="1">
    <source>
        <dbReference type="SAM" id="Phobius"/>
    </source>
</evidence>
<reference evidence="2 5" key="1">
    <citation type="journal article" date="2002" name="J. Bacteriol.">
        <title>Genome sequence of Yersinia pestis KIM.</title>
        <authorList>
            <person name="Deng W."/>
            <person name="Burland V."/>
            <person name="Plunkett G.III."/>
            <person name="Boutin A."/>
            <person name="Mayhew G.F."/>
            <person name="Liss P."/>
            <person name="Perna N.T."/>
            <person name="Rose D.J."/>
            <person name="Mau B."/>
            <person name="Zhou S."/>
            <person name="Schwartz D.C."/>
            <person name="Fetherston J.D."/>
            <person name="Lindler L.E."/>
            <person name="Brubaker R.R."/>
            <person name="Plana G.V."/>
            <person name="Straley S.C."/>
            <person name="McDonough K.A."/>
            <person name="Nilles M.L."/>
            <person name="Matson J.S."/>
            <person name="Blattner F.R."/>
            <person name="Perry R.D."/>
        </authorList>
    </citation>
    <scope>NUCLEOTIDE SEQUENCE [LARGE SCALE GENOMIC DNA]</scope>
    <source>
        <strain evidence="2">KIM</strain>
        <strain evidence="5">KIM10+ / Biovar Mediaevalis</strain>
    </source>
</reference>
<keyword evidence="1" id="KW-1133">Transmembrane helix</keyword>
<evidence type="ECO:0000313" key="2">
    <source>
        <dbReference type="EMBL" id="AAM85312.1"/>
    </source>
</evidence>
<keyword evidence="1" id="KW-0472">Membrane</keyword>
<reference evidence="3" key="4">
    <citation type="submission" date="2016-05" db="EMBL/GenBank/DDBJ databases">
        <title>Reannotation of Yersinia pestis strain 91001 based on omics data.</title>
        <authorList>
            <person name="Yiqing M."/>
        </authorList>
    </citation>
    <scope>NUCLEOTIDE SEQUENCE</scope>
    <source>
        <strain evidence="3">91001</strain>
    </source>
</reference>
<sequence length="143" mass="17212">MSAYRLSEYYLSRYCWQPSSYLLHFFNLQTFQFAINGLNQLLKMLCFIVLFQCFIGSPAFEKDKRPFLLAFGMEIILKIPLLLTARLYNLMKRRFNLFNKFSFCHYTGDDTNFHRYSPMLKISSVNYRSISYPDRHHYLKLPL</sequence>
<accession>Q8CLA2</accession>
<dbReference type="Proteomes" id="UP000001019">
    <property type="component" value="Chromosome"/>
</dbReference>
<reference evidence="3" key="2">
    <citation type="submission" date="2003-04" db="EMBL/GenBank/DDBJ databases">
        <authorList>
            <person name="Song Y."/>
            <person name="Tong Z."/>
            <person name="Wang L."/>
            <person name="Han Y."/>
            <person name="Zhang J."/>
            <person name="Pei D."/>
            <person name="Wang J."/>
            <person name="Zhou D."/>
            <person name="Han Y."/>
            <person name="Pang X."/>
            <person name="Zhai J."/>
            <person name="Chen F."/>
            <person name="Qin H."/>
            <person name="Wang J."/>
            <person name="Li S."/>
            <person name="Guo Z."/>
            <person name="Ye C."/>
            <person name="Du Z."/>
            <person name="Lin W."/>
            <person name="Wang J."/>
            <person name="Yu J."/>
            <person name="Yang H."/>
            <person name="Wang J."/>
            <person name="Huang P."/>
            <person name="Yang R."/>
        </authorList>
    </citation>
    <scope>NUCLEOTIDE SEQUENCE</scope>
    <source>
        <strain evidence="3">91001</strain>
    </source>
</reference>
<proteinExistence type="predicted"/>
<dbReference type="EMBL" id="AE009952">
    <property type="protein sequence ID" value="AAM85312.1"/>
    <property type="molecule type" value="Genomic_DNA"/>
</dbReference>
<gene>
    <name evidence="2" type="ordered locus">y1745</name>
    <name evidence="3" type="ordered locus">YP_2264</name>
</gene>
<evidence type="ECO:0000313" key="3">
    <source>
        <dbReference type="EMBL" id="AAS62470.1"/>
    </source>
</evidence>
<name>Q8CLA2_YERPE</name>
<accession>Q74TC2</accession>
<dbReference type="KEGG" id="ypk:y1745"/>
<dbReference type="KEGG" id="ypm:YP_2264"/>
<dbReference type="Proteomes" id="UP000002490">
    <property type="component" value="Chromosome"/>
</dbReference>
<dbReference type="HOGENOM" id="CLU_1805455_0_0_6"/>
<dbReference type="AlphaFoldDB" id="Q8CLA2"/>
<feature type="transmembrane region" description="Helical" evidence="1">
    <location>
        <begin position="41"/>
        <end position="60"/>
    </location>
</feature>
<dbReference type="EMBL" id="AE017042">
    <property type="protein sequence ID" value="AAS62470.1"/>
    <property type="molecule type" value="Genomic_DNA"/>
</dbReference>